<evidence type="ECO:0000256" key="2">
    <source>
        <dbReference type="ARBA" id="ARBA00022729"/>
    </source>
</evidence>
<dbReference type="GO" id="GO:0006508">
    <property type="term" value="P:proteolysis"/>
    <property type="evidence" value="ECO:0007669"/>
    <property type="project" value="InterPro"/>
</dbReference>
<organism evidence="4 5">
    <name type="scientific">Eleusine coracana subsp. coracana</name>
    <dbReference type="NCBI Taxonomy" id="191504"/>
    <lineage>
        <taxon>Eukaryota</taxon>
        <taxon>Viridiplantae</taxon>
        <taxon>Streptophyta</taxon>
        <taxon>Embryophyta</taxon>
        <taxon>Tracheophyta</taxon>
        <taxon>Spermatophyta</taxon>
        <taxon>Magnoliopsida</taxon>
        <taxon>Liliopsida</taxon>
        <taxon>Poales</taxon>
        <taxon>Poaceae</taxon>
        <taxon>PACMAD clade</taxon>
        <taxon>Chloridoideae</taxon>
        <taxon>Cynodonteae</taxon>
        <taxon>Eleusininae</taxon>
        <taxon>Eleusine</taxon>
    </lineage>
</organism>
<dbReference type="InterPro" id="IPR045051">
    <property type="entry name" value="SBT"/>
</dbReference>
<dbReference type="Pfam" id="PF17766">
    <property type="entry name" value="fn3_6"/>
    <property type="match status" value="1"/>
</dbReference>
<dbReference type="Proteomes" id="UP001054889">
    <property type="component" value="Unassembled WGS sequence"/>
</dbReference>
<keyword evidence="5" id="KW-1185">Reference proteome</keyword>
<dbReference type="PANTHER" id="PTHR10795">
    <property type="entry name" value="PROPROTEIN CONVERTASE SUBTILISIN/KEXIN"/>
    <property type="match status" value="1"/>
</dbReference>
<dbReference type="Gene3D" id="2.60.40.2310">
    <property type="match status" value="1"/>
</dbReference>
<name>A0AAV5CW58_ELECO</name>
<feature type="domain" description="Subtilisin-like protease fibronectin type-III" evidence="3">
    <location>
        <begin position="99"/>
        <end position="193"/>
    </location>
</feature>
<accession>A0AAV5CW58</accession>
<evidence type="ECO:0000256" key="1">
    <source>
        <dbReference type="ARBA" id="ARBA00011073"/>
    </source>
</evidence>
<dbReference type="EMBL" id="BQKI01000009">
    <property type="protein sequence ID" value="GJN02182.1"/>
    <property type="molecule type" value="Genomic_DNA"/>
</dbReference>
<proteinExistence type="inferred from homology"/>
<dbReference type="GO" id="GO:0004252">
    <property type="term" value="F:serine-type endopeptidase activity"/>
    <property type="evidence" value="ECO:0007669"/>
    <property type="project" value="InterPro"/>
</dbReference>
<gene>
    <name evidence="4" type="primary">ga19506</name>
    <name evidence="4" type="ORF">PR202_ga19506</name>
</gene>
<sequence>MIMSAIMTTADVADSSGHPLMARVEGDVLEPATPFDMGTGAINAERAMDPGLVLDARFTDYLQFLCSVPGVDDAAVLRSVGAPCPAPPGRGSPPRLGSDLNAPSVTVSSLVGSRRVNRFLTSVGAQNETYTAYVRAPDGVSVRVTPSQFKIVPGDTRTLRIVLTTTAPGNAFGFGEIVLRGNKKHTVRIPLAVFPSGRRSHE</sequence>
<dbReference type="InterPro" id="IPR041469">
    <property type="entry name" value="Subtilisin-like_FN3"/>
</dbReference>
<evidence type="ECO:0000313" key="5">
    <source>
        <dbReference type="Proteomes" id="UP001054889"/>
    </source>
</evidence>
<dbReference type="AlphaFoldDB" id="A0AAV5CW58"/>
<comment type="similarity">
    <text evidence="1">Belongs to the peptidase S8 family.</text>
</comment>
<protein>
    <recommendedName>
        <fullName evidence="3">Subtilisin-like protease fibronectin type-III domain-containing protein</fullName>
    </recommendedName>
</protein>
<reference evidence="4" key="1">
    <citation type="journal article" date="2018" name="DNA Res.">
        <title>Multiple hybrid de novo genome assembly of finger millet, an orphan allotetraploid crop.</title>
        <authorList>
            <person name="Hatakeyama M."/>
            <person name="Aluri S."/>
            <person name="Balachadran M.T."/>
            <person name="Sivarajan S.R."/>
            <person name="Patrignani A."/>
            <person name="Gruter S."/>
            <person name="Poveda L."/>
            <person name="Shimizu-Inatsugi R."/>
            <person name="Baeten J."/>
            <person name="Francoijs K.J."/>
            <person name="Nataraja K.N."/>
            <person name="Reddy Y.A.N."/>
            <person name="Phadnis S."/>
            <person name="Ravikumar R.L."/>
            <person name="Schlapbach R."/>
            <person name="Sreeman S.M."/>
            <person name="Shimizu K.K."/>
        </authorList>
    </citation>
    <scope>NUCLEOTIDE SEQUENCE</scope>
</reference>
<comment type="caution">
    <text evidence="4">The sequence shown here is derived from an EMBL/GenBank/DDBJ whole genome shotgun (WGS) entry which is preliminary data.</text>
</comment>
<keyword evidence="2" id="KW-0732">Signal</keyword>
<dbReference type="InterPro" id="IPR036852">
    <property type="entry name" value="Peptidase_S8/S53_dom_sf"/>
</dbReference>
<dbReference type="Gene3D" id="3.40.50.200">
    <property type="entry name" value="Peptidase S8/S53 domain"/>
    <property type="match status" value="1"/>
</dbReference>
<evidence type="ECO:0000313" key="4">
    <source>
        <dbReference type="EMBL" id="GJN02182.1"/>
    </source>
</evidence>
<reference evidence="4" key="2">
    <citation type="submission" date="2021-12" db="EMBL/GenBank/DDBJ databases">
        <title>Resequencing data analysis of finger millet.</title>
        <authorList>
            <person name="Hatakeyama M."/>
            <person name="Aluri S."/>
            <person name="Balachadran M.T."/>
            <person name="Sivarajan S.R."/>
            <person name="Poveda L."/>
            <person name="Shimizu-Inatsugi R."/>
            <person name="Schlapbach R."/>
            <person name="Sreeman S.M."/>
            <person name="Shimizu K.K."/>
        </authorList>
    </citation>
    <scope>NUCLEOTIDE SEQUENCE</scope>
</reference>
<evidence type="ECO:0000259" key="3">
    <source>
        <dbReference type="Pfam" id="PF17766"/>
    </source>
</evidence>